<dbReference type="Proteomes" id="UP001519460">
    <property type="component" value="Unassembled WGS sequence"/>
</dbReference>
<accession>A0ABD0J601</accession>
<feature type="signal peptide" evidence="1">
    <location>
        <begin position="1"/>
        <end position="20"/>
    </location>
</feature>
<name>A0ABD0J601_9CAEN</name>
<keyword evidence="1" id="KW-0732">Signal</keyword>
<evidence type="ECO:0000313" key="2">
    <source>
        <dbReference type="EMBL" id="KAK7462115.1"/>
    </source>
</evidence>
<evidence type="ECO:0000256" key="1">
    <source>
        <dbReference type="SAM" id="SignalP"/>
    </source>
</evidence>
<evidence type="ECO:0000313" key="3">
    <source>
        <dbReference type="Proteomes" id="UP001519460"/>
    </source>
</evidence>
<comment type="caution">
    <text evidence="2">The sequence shown here is derived from an EMBL/GenBank/DDBJ whole genome shotgun (WGS) entry which is preliminary data.</text>
</comment>
<proteinExistence type="predicted"/>
<protein>
    <submittedName>
        <fullName evidence="2">Uncharacterized protein</fullName>
    </submittedName>
</protein>
<gene>
    <name evidence="2" type="ORF">BaRGS_00038487</name>
</gene>
<reference evidence="2 3" key="1">
    <citation type="journal article" date="2023" name="Sci. Data">
        <title>Genome assembly of the Korean intertidal mud-creeper Batillaria attramentaria.</title>
        <authorList>
            <person name="Patra A.K."/>
            <person name="Ho P.T."/>
            <person name="Jun S."/>
            <person name="Lee S.J."/>
            <person name="Kim Y."/>
            <person name="Won Y.J."/>
        </authorList>
    </citation>
    <scope>NUCLEOTIDE SEQUENCE [LARGE SCALE GENOMIC DNA]</scope>
    <source>
        <strain evidence="2">Wonlab-2016</strain>
    </source>
</reference>
<dbReference type="AlphaFoldDB" id="A0ABD0J601"/>
<feature type="chain" id="PRO_5044861451" evidence="1">
    <location>
        <begin position="21"/>
        <end position="69"/>
    </location>
</feature>
<sequence length="69" mass="7700">MNGSSLHALSNAFLRALTTAAQMCFTFEKTATASVSVTMNQLHVKQFGHRNDRMVTFLTRLSQRTVRAP</sequence>
<dbReference type="EMBL" id="JACVVK020000623">
    <property type="protein sequence ID" value="KAK7462115.1"/>
    <property type="molecule type" value="Genomic_DNA"/>
</dbReference>
<organism evidence="2 3">
    <name type="scientific">Batillaria attramentaria</name>
    <dbReference type="NCBI Taxonomy" id="370345"/>
    <lineage>
        <taxon>Eukaryota</taxon>
        <taxon>Metazoa</taxon>
        <taxon>Spiralia</taxon>
        <taxon>Lophotrochozoa</taxon>
        <taxon>Mollusca</taxon>
        <taxon>Gastropoda</taxon>
        <taxon>Caenogastropoda</taxon>
        <taxon>Sorbeoconcha</taxon>
        <taxon>Cerithioidea</taxon>
        <taxon>Batillariidae</taxon>
        <taxon>Batillaria</taxon>
    </lineage>
</organism>
<keyword evidence="3" id="KW-1185">Reference proteome</keyword>